<feature type="region of interest" description="Disordered" evidence="1">
    <location>
        <begin position="1"/>
        <end position="41"/>
    </location>
</feature>
<evidence type="ECO:0000256" key="1">
    <source>
        <dbReference type="SAM" id="MobiDB-lite"/>
    </source>
</evidence>
<organism evidence="2 3">
    <name type="scientific">Streptomyces cynarae</name>
    <dbReference type="NCBI Taxonomy" id="2981134"/>
    <lineage>
        <taxon>Bacteria</taxon>
        <taxon>Bacillati</taxon>
        <taxon>Actinomycetota</taxon>
        <taxon>Actinomycetes</taxon>
        <taxon>Kitasatosporales</taxon>
        <taxon>Streptomycetaceae</taxon>
        <taxon>Streptomyces</taxon>
    </lineage>
</organism>
<keyword evidence="3" id="KW-1185">Reference proteome</keyword>
<proteinExistence type="predicted"/>
<gene>
    <name evidence="2" type="ORF">N8I84_03600</name>
</gene>
<dbReference type="RefSeq" id="WP_263228086.1">
    <property type="nucleotide sequence ID" value="NZ_CP106793.1"/>
</dbReference>
<protein>
    <submittedName>
        <fullName evidence="2">Uncharacterized protein</fullName>
    </submittedName>
</protein>
<dbReference type="EMBL" id="CP106793">
    <property type="protein sequence ID" value="UXY17918.1"/>
    <property type="molecule type" value="Genomic_DNA"/>
</dbReference>
<sequence length="69" mass="7193">MATTAHTHVRHVGLRRPANGSVSAAVPGERPSPGAADSEERAWPTGSLVWNWAESVALLGYGPPASSFL</sequence>
<evidence type="ECO:0000313" key="3">
    <source>
        <dbReference type="Proteomes" id="UP001061298"/>
    </source>
</evidence>
<reference evidence="2" key="1">
    <citation type="submission" date="2022-10" db="EMBL/GenBank/DDBJ databases">
        <authorList>
            <person name="Mo P."/>
        </authorList>
    </citation>
    <scope>NUCLEOTIDE SEQUENCE</scope>
    <source>
        <strain evidence="2">HUAS 13-4</strain>
    </source>
</reference>
<accession>A0ABY6DW39</accession>
<evidence type="ECO:0000313" key="2">
    <source>
        <dbReference type="EMBL" id="UXY17918.1"/>
    </source>
</evidence>
<dbReference type="Proteomes" id="UP001061298">
    <property type="component" value="Chromosome"/>
</dbReference>
<name>A0ABY6DW39_9ACTN</name>